<dbReference type="InterPro" id="IPR012337">
    <property type="entry name" value="RNaseH-like_sf"/>
</dbReference>
<comment type="caution">
    <text evidence="7">The sequence shown here is derived from an EMBL/GenBank/DDBJ whole genome shotgun (WGS) entry which is preliminary data.</text>
</comment>
<evidence type="ECO:0000313" key="7">
    <source>
        <dbReference type="EMBL" id="KAK4881761.1"/>
    </source>
</evidence>
<sequence>MIKYVRNVLNYARKGSGRSITNTMTESNSRIVWIDMEMTGLCIEKDQIMEVACLVTDSDLNIIKEGPNLILHVPDDILNSMHEWCMKQHNKTGLTELSQKSKITVEEAEKQLLKFISSHTLEKCSPLAGNSVYMDRLFLRNEARKFVKFVSDTDNIDIDSVINQNLGKGQKKRKIPAYLNNTWDDHQDIDDTREVITPPPGPNIVNNASKTFKAPKANTQNNNTVDGNSKLNGRNKIEKISDTEEDTPPLPRDAIRTISIELETTVTTVAEKQNATVTAQNEMIPPATLNNIIQESPFFKQMTNHFAFIKEIVERLAEAEERRATAALKSDKENKIQNKTALFLLGGTNYKEQIRKGLKKLFLDKLATKCS</sequence>
<dbReference type="AlphaFoldDB" id="A0AAN7SAE2"/>
<evidence type="ECO:0000259" key="6">
    <source>
        <dbReference type="SMART" id="SM00479"/>
    </source>
</evidence>
<accession>A0AAN7SAE2</accession>
<evidence type="ECO:0000256" key="2">
    <source>
        <dbReference type="ARBA" id="ARBA00022722"/>
    </source>
</evidence>
<dbReference type="PANTHER" id="PTHR11046:SF0">
    <property type="entry name" value="OLIGORIBONUCLEASE, MITOCHONDRIAL"/>
    <property type="match status" value="1"/>
</dbReference>
<dbReference type="InterPro" id="IPR022894">
    <property type="entry name" value="Oligoribonuclease"/>
</dbReference>
<dbReference type="GO" id="GO:0005739">
    <property type="term" value="C:mitochondrion"/>
    <property type="evidence" value="ECO:0007669"/>
    <property type="project" value="TreeGrafter"/>
</dbReference>
<keyword evidence="8" id="KW-1185">Reference proteome</keyword>
<dbReference type="NCBIfam" id="NF003765">
    <property type="entry name" value="PRK05359.1"/>
    <property type="match status" value="1"/>
</dbReference>
<name>A0AAN7SAE2_9COLE</name>
<dbReference type="EMBL" id="JARPUR010000002">
    <property type="protein sequence ID" value="KAK4881761.1"/>
    <property type="molecule type" value="Genomic_DNA"/>
</dbReference>
<feature type="domain" description="Exonuclease" evidence="6">
    <location>
        <begin position="30"/>
        <end position="214"/>
    </location>
</feature>
<keyword evidence="2" id="KW-0540">Nuclease</keyword>
<dbReference type="Gene3D" id="3.30.420.10">
    <property type="entry name" value="Ribonuclease H-like superfamily/Ribonuclease H"/>
    <property type="match status" value="1"/>
</dbReference>
<evidence type="ECO:0000256" key="3">
    <source>
        <dbReference type="ARBA" id="ARBA00022801"/>
    </source>
</evidence>
<feature type="region of interest" description="Disordered" evidence="5">
    <location>
        <begin position="214"/>
        <end position="233"/>
    </location>
</feature>
<dbReference type="GO" id="GO:0000175">
    <property type="term" value="F:3'-5'-RNA exonuclease activity"/>
    <property type="evidence" value="ECO:0007669"/>
    <property type="project" value="InterPro"/>
</dbReference>
<dbReference type="SUPFAM" id="SSF53098">
    <property type="entry name" value="Ribonuclease H-like"/>
    <property type="match status" value="1"/>
</dbReference>
<dbReference type="SMART" id="SM00479">
    <property type="entry name" value="EXOIII"/>
    <property type="match status" value="1"/>
</dbReference>
<feature type="compositionally biased region" description="Polar residues" evidence="5">
    <location>
        <begin position="217"/>
        <end position="232"/>
    </location>
</feature>
<evidence type="ECO:0000313" key="8">
    <source>
        <dbReference type="Proteomes" id="UP001353858"/>
    </source>
</evidence>
<dbReference type="InterPro" id="IPR013520">
    <property type="entry name" value="Ribonucl_H"/>
</dbReference>
<keyword evidence="3" id="KW-0378">Hydrolase</keyword>
<dbReference type="Pfam" id="PF00929">
    <property type="entry name" value="RNase_T"/>
    <property type="match status" value="1"/>
</dbReference>
<gene>
    <name evidence="7" type="ORF">RN001_005080</name>
</gene>
<dbReference type="PANTHER" id="PTHR11046">
    <property type="entry name" value="OLIGORIBONUCLEASE, MITOCHONDRIAL"/>
    <property type="match status" value="1"/>
</dbReference>
<proteinExistence type="inferred from homology"/>
<evidence type="ECO:0000256" key="5">
    <source>
        <dbReference type="SAM" id="MobiDB-lite"/>
    </source>
</evidence>
<reference evidence="8" key="1">
    <citation type="submission" date="2023-01" db="EMBL/GenBank/DDBJ databases">
        <title>Key to firefly adult light organ development and bioluminescence: homeobox transcription factors regulate luciferase expression and transportation to peroxisome.</title>
        <authorList>
            <person name="Fu X."/>
        </authorList>
    </citation>
    <scope>NUCLEOTIDE SEQUENCE [LARGE SCALE GENOMIC DNA]</scope>
</reference>
<organism evidence="7 8">
    <name type="scientific">Aquatica leii</name>
    <dbReference type="NCBI Taxonomy" id="1421715"/>
    <lineage>
        <taxon>Eukaryota</taxon>
        <taxon>Metazoa</taxon>
        <taxon>Ecdysozoa</taxon>
        <taxon>Arthropoda</taxon>
        <taxon>Hexapoda</taxon>
        <taxon>Insecta</taxon>
        <taxon>Pterygota</taxon>
        <taxon>Neoptera</taxon>
        <taxon>Endopterygota</taxon>
        <taxon>Coleoptera</taxon>
        <taxon>Polyphaga</taxon>
        <taxon>Elateriformia</taxon>
        <taxon>Elateroidea</taxon>
        <taxon>Lampyridae</taxon>
        <taxon>Luciolinae</taxon>
        <taxon>Aquatica</taxon>
    </lineage>
</organism>
<dbReference type="Proteomes" id="UP001353858">
    <property type="component" value="Unassembled WGS sequence"/>
</dbReference>
<dbReference type="InterPro" id="IPR036397">
    <property type="entry name" value="RNaseH_sf"/>
</dbReference>
<comment type="similarity">
    <text evidence="1">Belongs to the oligoribonuclease family.</text>
</comment>
<evidence type="ECO:0000256" key="4">
    <source>
        <dbReference type="ARBA" id="ARBA00022839"/>
    </source>
</evidence>
<keyword evidence="4" id="KW-0269">Exonuclease</keyword>
<evidence type="ECO:0000256" key="1">
    <source>
        <dbReference type="ARBA" id="ARBA00009921"/>
    </source>
</evidence>
<dbReference type="CDD" id="cd06135">
    <property type="entry name" value="Orn"/>
    <property type="match status" value="1"/>
</dbReference>
<dbReference type="GO" id="GO:0003676">
    <property type="term" value="F:nucleic acid binding"/>
    <property type="evidence" value="ECO:0007669"/>
    <property type="project" value="InterPro"/>
</dbReference>
<protein>
    <recommendedName>
        <fullName evidence="6">Exonuclease domain-containing protein</fullName>
    </recommendedName>
</protein>